<evidence type="ECO:0000313" key="2">
    <source>
        <dbReference type="Proteomes" id="UP000663859"/>
    </source>
</evidence>
<dbReference type="EMBL" id="CAJNOB010000012">
    <property type="protein sequence ID" value="CAF0696188.1"/>
    <property type="molecule type" value="Genomic_DNA"/>
</dbReference>
<keyword evidence="2" id="KW-1185">Reference proteome</keyword>
<protein>
    <submittedName>
        <fullName evidence="1">Uncharacterized protein</fullName>
    </submittedName>
</protein>
<sequence length="72" mass="8102">MARIPENTGVHLSRCWEIHLDHKEDPEASGGNRLTGLGSVGFDKTHETLEETSSWKLRHYLLHFFLGAGAFP</sequence>
<reference evidence="1" key="1">
    <citation type="submission" date="2021-02" db="EMBL/GenBank/DDBJ databases">
        <authorList>
            <person name="Cremers G."/>
            <person name="Picone N."/>
        </authorList>
    </citation>
    <scope>NUCLEOTIDE SEQUENCE</scope>
    <source>
        <strain evidence="1">PQ17</strain>
    </source>
</reference>
<accession>A0A8J2BKH9</accession>
<dbReference type="AlphaFoldDB" id="A0A8J2BKH9"/>
<evidence type="ECO:0000313" key="1">
    <source>
        <dbReference type="EMBL" id="CAF0696188.1"/>
    </source>
</evidence>
<dbReference type="Proteomes" id="UP000663859">
    <property type="component" value="Unassembled WGS sequence"/>
</dbReference>
<organism evidence="1 2">
    <name type="scientific">Candidatus Methylacidithermus pantelleriae</name>
    <dbReference type="NCBI Taxonomy" id="2744239"/>
    <lineage>
        <taxon>Bacteria</taxon>
        <taxon>Pseudomonadati</taxon>
        <taxon>Verrucomicrobiota</taxon>
        <taxon>Methylacidiphilae</taxon>
        <taxon>Methylacidiphilales</taxon>
        <taxon>Methylacidiphilaceae</taxon>
        <taxon>Candidatus Methylacidithermus</taxon>
    </lineage>
</organism>
<gene>
    <name evidence="1" type="ORF">MPNT_20144</name>
</gene>
<proteinExistence type="predicted"/>
<comment type="caution">
    <text evidence="1">The sequence shown here is derived from an EMBL/GenBank/DDBJ whole genome shotgun (WGS) entry which is preliminary data.</text>
</comment>
<name>A0A8J2BKH9_9BACT</name>